<protein>
    <submittedName>
        <fullName evidence="6">Uncharacterized protein</fullName>
    </submittedName>
</protein>
<dbReference type="Pfam" id="PF20430">
    <property type="entry name" value="Eplus_motif"/>
    <property type="match status" value="1"/>
</dbReference>
<feature type="compositionally biased region" description="Basic and acidic residues" evidence="5">
    <location>
        <begin position="318"/>
        <end position="334"/>
    </location>
</feature>
<sequence>MRLSRFAHSNWNSGSTISLKPMHYLLSARHIAAECSTKSLCWNCCEPDHMGSDLQNEVICHTFSKAGHITRDSAADLKVCNNCYKTSHIDLLGCAGHLEEALNLVAMIPIEACGEHSLLLIGSTEILIREKGVRKNPGCSLMEVKDGIIHELFAGDITHPKSKEMKEALDDLLQTSFGLFSTKLRNYYVPTWAFDHIKYFNGGNEIQLLVDKYTINDVQLSPQNSKHDELDFVFLGNEDRTAPTFYRSNVFTEEREIPDVVYLRKVSQYSLEGVVVEDLGQDGKEQGNGMANFDCNGVPLCKGEVTEADITPIYGRGNSEKESGREGKEVDSSL</sequence>
<gene>
    <name evidence="6" type="ORF">IFM89_006767</name>
</gene>
<dbReference type="Proteomes" id="UP000631114">
    <property type="component" value="Unassembled WGS sequence"/>
</dbReference>
<organism evidence="6 7">
    <name type="scientific">Coptis chinensis</name>
    <dbReference type="NCBI Taxonomy" id="261450"/>
    <lineage>
        <taxon>Eukaryota</taxon>
        <taxon>Viridiplantae</taxon>
        <taxon>Streptophyta</taxon>
        <taxon>Embryophyta</taxon>
        <taxon>Tracheophyta</taxon>
        <taxon>Spermatophyta</taxon>
        <taxon>Magnoliopsida</taxon>
        <taxon>Ranunculales</taxon>
        <taxon>Ranunculaceae</taxon>
        <taxon>Coptidoideae</taxon>
        <taxon>Coptis</taxon>
    </lineage>
</organism>
<name>A0A835LYR6_9MAGN</name>
<keyword evidence="7" id="KW-1185">Reference proteome</keyword>
<dbReference type="AlphaFoldDB" id="A0A835LYR6"/>
<evidence type="ECO:0000256" key="4">
    <source>
        <dbReference type="ARBA" id="ARBA00022833"/>
    </source>
</evidence>
<accession>A0A835LYR6</accession>
<comment type="caution">
    <text evidence="6">The sequence shown here is derived from an EMBL/GenBank/DDBJ whole genome shotgun (WGS) entry which is preliminary data.</text>
</comment>
<keyword evidence="1" id="KW-0479">Metal-binding</keyword>
<dbReference type="PANTHER" id="PTHR47103">
    <property type="entry name" value="DNA-BINDING PROTEIN"/>
    <property type="match status" value="1"/>
</dbReference>
<dbReference type="PANTHER" id="PTHR47103:SF8">
    <property type="entry name" value="DNA-BINDING PROTEIN"/>
    <property type="match status" value="1"/>
</dbReference>
<evidence type="ECO:0000256" key="2">
    <source>
        <dbReference type="ARBA" id="ARBA00022737"/>
    </source>
</evidence>
<evidence type="ECO:0000256" key="3">
    <source>
        <dbReference type="ARBA" id="ARBA00022771"/>
    </source>
</evidence>
<keyword evidence="4" id="KW-0862">Zinc</keyword>
<evidence type="ECO:0000256" key="5">
    <source>
        <dbReference type="SAM" id="MobiDB-lite"/>
    </source>
</evidence>
<dbReference type="OrthoDB" id="6270329at2759"/>
<dbReference type="GO" id="GO:0008270">
    <property type="term" value="F:zinc ion binding"/>
    <property type="evidence" value="ECO:0007669"/>
    <property type="project" value="UniProtKB-KW"/>
</dbReference>
<dbReference type="InterPro" id="IPR046849">
    <property type="entry name" value="E2_motif"/>
</dbReference>
<evidence type="ECO:0000313" key="7">
    <source>
        <dbReference type="Proteomes" id="UP000631114"/>
    </source>
</evidence>
<keyword evidence="2" id="KW-0677">Repeat</keyword>
<feature type="region of interest" description="Disordered" evidence="5">
    <location>
        <begin position="312"/>
        <end position="334"/>
    </location>
</feature>
<reference evidence="6 7" key="1">
    <citation type="submission" date="2020-10" db="EMBL/GenBank/DDBJ databases">
        <title>The Coptis chinensis genome and diversification of protoberbering-type alkaloids.</title>
        <authorList>
            <person name="Wang B."/>
            <person name="Shu S."/>
            <person name="Song C."/>
            <person name="Liu Y."/>
        </authorList>
    </citation>
    <scope>NUCLEOTIDE SEQUENCE [LARGE SCALE GENOMIC DNA]</scope>
    <source>
        <strain evidence="6">HL-2020</strain>
        <tissue evidence="6">Leaf</tissue>
    </source>
</reference>
<evidence type="ECO:0000313" key="6">
    <source>
        <dbReference type="EMBL" id="KAF9613268.1"/>
    </source>
</evidence>
<proteinExistence type="predicted"/>
<dbReference type="EMBL" id="JADFTS010000003">
    <property type="protein sequence ID" value="KAF9613268.1"/>
    <property type="molecule type" value="Genomic_DNA"/>
</dbReference>
<evidence type="ECO:0000256" key="1">
    <source>
        <dbReference type="ARBA" id="ARBA00022723"/>
    </source>
</evidence>
<keyword evidence="3" id="KW-0863">Zinc-finger</keyword>